<dbReference type="Gene3D" id="2.30.140.50">
    <property type="entry name" value="Protein of unknown function DUF2790"/>
    <property type="match status" value="1"/>
</dbReference>
<dbReference type="Proteomes" id="UP000254260">
    <property type="component" value="Unassembled WGS sequence"/>
</dbReference>
<dbReference type="OrthoDB" id="6903098at2"/>
<dbReference type="AlphaFoldDB" id="A0A379IW70"/>
<dbReference type="Pfam" id="PF10976">
    <property type="entry name" value="DUF2790"/>
    <property type="match status" value="1"/>
</dbReference>
<proteinExistence type="predicted"/>
<dbReference type="GO" id="GO:0016853">
    <property type="term" value="F:isomerase activity"/>
    <property type="evidence" value="ECO:0007669"/>
    <property type="project" value="UniProtKB-KW"/>
</dbReference>
<protein>
    <submittedName>
        <fullName evidence="1">Topoisomerase II</fullName>
    </submittedName>
</protein>
<dbReference type="NCBIfam" id="NF041599">
    <property type="entry name" value="reg_PtrA_PA2808"/>
    <property type="match status" value="1"/>
</dbReference>
<name>A0A379IW70_ECTME</name>
<dbReference type="RefSeq" id="WP_013715616.1">
    <property type="nucleotide sequence ID" value="NZ_UGUU01000001.1"/>
</dbReference>
<evidence type="ECO:0000313" key="2">
    <source>
        <dbReference type="Proteomes" id="UP000254260"/>
    </source>
</evidence>
<reference evidence="1 2" key="1">
    <citation type="submission" date="2018-06" db="EMBL/GenBank/DDBJ databases">
        <authorList>
            <consortium name="Pathogen Informatics"/>
            <person name="Doyle S."/>
        </authorList>
    </citation>
    <scope>NUCLEOTIDE SEQUENCE [LARGE SCALE GENOMIC DNA]</scope>
    <source>
        <strain evidence="1 2">NCTC10899</strain>
    </source>
</reference>
<organism evidence="1 2">
    <name type="scientific">Ectopseudomonas mendocina</name>
    <name type="common">Pseudomonas mendocina</name>
    <dbReference type="NCBI Taxonomy" id="300"/>
    <lineage>
        <taxon>Bacteria</taxon>
        <taxon>Pseudomonadati</taxon>
        <taxon>Pseudomonadota</taxon>
        <taxon>Gammaproteobacteria</taxon>
        <taxon>Pseudomonadales</taxon>
        <taxon>Pseudomonadaceae</taxon>
        <taxon>Ectopseudomonas</taxon>
    </lineage>
</organism>
<keyword evidence="1" id="KW-0413">Isomerase</keyword>
<dbReference type="EMBL" id="UGUU01000001">
    <property type="protein sequence ID" value="SUD40053.1"/>
    <property type="molecule type" value="Genomic_DNA"/>
</dbReference>
<evidence type="ECO:0000313" key="1">
    <source>
        <dbReference type="EMBL" id="SUD40053.1"/>
    </source>
</evidence>
<sequence length="110" mass="11803">MKSLKVIAALAVMVVSSAALAEGGADRVYGRMIQANEQAMQEYAAANGKNPPEVIHYRYGMKLDIARVVAITSTDSSCGVMPAQMTYEDSNGDLNILEYRVAGTGCRNQN</sequence>
<dbReference type="InterPro" id="IPR021245">
    <property type="entry name" value="DUF2790"/>
</dbReference>
<accession>A0A379IW70</accession>
<gene>
    <name evidence="1" type="ORF">NCTC10899_02885</name>
</gene>